<accession>A0A2T7SNG0</accession>
<keyword evidence="2" id="KW-1185">Reference proteome</keyword>
<evidence type="ECO:0008006" key="3">
    <source>
        <dbReference type="Google" id="ProtNLM"/>
    </source>
</evidence>
<dbReference type="Proteomes" id="UP000245992">
    <property type="component" value="Unassembled WGS sequence"/>
</dbReference>
<protein>
    <recommendedName>
        <fullName evidence="3">DAGKc domain-containing protein</fullName>
    </recommendedName>
</protein>
<dbReference type="EMBL" id="AZSP01000390">
    <property type="protein sequence ID" value="PVE04421.1"/>
    <property type="molecule type" value="Genomic_DNA"/>
</dbReference>
<sequence>QPMGPTPGHRLDLADGLLDVRIVHGGRAPGPRLLAAALAGPLSRSPVHAAERMRRVRIARIAPGTPLAFDGEVAEAPRELILDKAEEALTVYRPKALL</sequence>
<organism evidence="1 2">
    <name type="scientific">Streptomyces scopuliridis RB72</name>
    <dbReference type="NCBI Taxonomy" id="1440053"/>
    <lineage>
        <taxon>Bacteria</taxon>
        <taxon>Bacillati</taxon>
        <taxon>Actinomycetota</taxon>
        <taxon>Actinomycetes</taxon>
        <taxon>Kitasatosporales</taxon>
        <taxon>Streptomycetaceae</taxon>
        <taxon>Streptomyces</taxon>
    </lineage>
</organism>
<reference evidence="1 2" key="1">
    <citation type="submission" date="2013-12" db="EMBL/GenBank/DDBJ databases">
        <title>Annotated genome of Streptomyces scopuliridis.</title>
        <authorList>
            <person name="Olson J.B."/>
        </authorList>
    </citation>
    <scope>NUCLEOTIDE SEQUENCE [LARGE SCALE GENOMIC DNA]</scope>
    <source>
        <strain evidence="1 2">RB72</strain>
    </source>
</reference>
<comment type="caution">
    <text evidence="1">The sequence shown here is derived from an EMBL/GenBank/DDBJ whole genome shotgun (WGS) entry which is preliminary data.</text>
</comment>
<evidence type="ECO:0000313" key="2">
    <source>
        <dbReference type="Proteomes" id="UP000245992"/>
    </source>
</evidence>
<dbReference type="AlphaFoldDB" id="A0A2T7SNG0"/>
<proteinExistence type="predicted"/>
<evidence type="ECO:0000313" key="1">
    <source>
        <dbReference type="EMBL" id="PVE04421.1"/>
    </source>
</evidence>
<gene>
    <name evidence="1" type="ORF">Y717_12255</name>
</gene>
<feature type="non-terminal residue" evidence="1">
    <location>
        <position position="1"/>
    </location>
</feature>
<name>A0A2T7SNG0_9ACTN</name>
<dbReference type="SUPFAM" id="SSF111331">
    <property type="entry name" value="NAD kinase/diacylglycerol kinase-like"/>
    <property type="match status" value="1"/>
</dbReference>
<dbReference type="InterPro" id="IPR016064">
    <property type="entry name" value="NAD/diacylglycerol_kinase_sf"/>
</dbReference>